<gene>
    <name evidence="2" type="ORF">DPMN_013876</name>
</gene>
<reference evidence="2" key="2">
    <citation type="submission" date="2020-11" db="EMBL/GenBank/DDBJ databases">
        <authorList>
            <person name="McCartney M.A."/>
            <person name="Auch B."/>
            <person name="Kono T."/>
            <person name="Mallez S."/>
            <person name="Becker A."/>
            <person name="Gohl D.M."/>
            <person name="Silverstein K.A.T."/>
            <person name="Koren S."/>
            <person name="Bechman K.B."/>
            <person name="Herman A."/>
            <person name="Abrahante J.E."/>
            <person name="Garbe J."/>
        </authorList>
    </citation>
    <scope>NUCLEOTIDE SEQUENCE</scope>
    <source>
        <strain evidence="2">Duluth1</strain>
        <tissue evidence="2">Whole animal</tissue>
    </source>
</reference>
<evidence type="ECO:0000313" key="2">
    <source>
        <dbReference type="EMBL" id="KAH3889812.1"/>
    </source>
</evidence>
<comment type="caution">
    <text evidence="2">The sequence shown here is derived from an EMBL/GenBank/DDBJ whole genome shotgun (WGS) entry which is preliminary data.</text>
</comment>
<organism evidence="2 3">
    <name type="scientific">Dreissena polymorpha</name>
    <name type="common">Zebra mussel</name>
    <name type="synonym">Mytilus polymorpha</name>
    <dbReference type="NCBI Taxonomy" id="45954"/>
    <lineage>
        <taxon>Eukaryota</taxon>
        <taxon>Metazoa</taxon>
        <taxon>Spiralia</taxon>
        <taxon>Lophotrochozoa</taxon>
        <taxon>Mollusca</taxon>
        <taxon>Bivalvia</taxon>
        <taxon>Autobranchia</taxon>
        <taxon>Heteroconchia</taxon>
        <taxon>Euheterodonta</taxon>
        <taxon>Imparidentia</taxon>
        <taxon>Neoheterodontei</taxon>
        <taxon>Myida</taxon>
        <taxon>Dreissenoidea</taxon>
        <taxon>Dreissenidae</taxon>
        <taxon>Dreissena</taxon>
    </lineage>
</organism>
<feature type="compositionally biased region" description="Polar residues" evidence="1">
    <location>
        <begin position="79"/>
        <end position="92"/>
    </location>
</feature>
<reference evidence="2" key="1">
    <citation type="journal article" date="2019" name="bioRxiv">
        <title>The Genome of the Zebra Mussel, Dreissena polymorpha: A Resource for Invasive Species Research.</title>
        <authorList>
            <person name="McCartney M.A."/>
            <person name="Auch B."/>
            <person name="Kono T."/>
            <person name="Mallez S."/>
            <person name="Zhang Y."/>
            <person name="Obille A."/>
            <person name="Becker A."/>
            <person name="Abrahante J.E."/>
            <person name="Garbe J."/>
            <person name="Badalamenti J.P."/>
            <person name="Herman A."/>
            <person name="Mangelson H."/>
            <person name="Liachko I."/>
            <person name="Sullivan S."/>
            <person name="Sone E.D."/>
            <person name="Koren S."/>
            <person name="Silverstein K.A.T."/>
            <person name="Beckman K.B."/>
            <person name="Gohl D.M."/>
        </authorList>
    </citation>
    <scope>NUCLEOTIDE SEQUENCE</scope>
    <source>
        <strain evidence="2">Duluth1</strain>
        <tissue evidence="2">Whole animal</tissue>
    </source>
</reference>
<feature type="region of interest" description="Disordered" evidence="1">
    <location>
        <begin position="56"/>
        <end position="93"/>
    </location>
</feature>
<evidence type="ECO:0000256" key="1">
    <source>
        <dbReference type="SAM" id="MobiDB-lite"/>
    </source>
</evidence>
<proteinExistence type="predicted"/>
<sequence length="101" mass="11376">MDLKPIPANYTAPDHTQETPAYPSEQYYPRSSKRNSSLSQQTIMPQTILTELKSIPANYTTPDPPHGTPAYPRKLNCPKPSTRNSSLSQRTILPQILHMDL</sequence>
<evidence type="ECO:0000313" key="3">
    <source>
        <dbReference type="Proteomes" id="UP000828390"/>
    </source>
</evidence>
<name>A0A9D4NAM1_DREPO</name>
<dbReference type="EMBL" id="JAIWYP010000001">
    <property type="protein sequence ID" value="KAH3889812.1"/>
    <property type="molecule type" value="Genomic_DNA"/>
</dbReference>
<keyword evidence="3" id="KW-1185">Reference proteome</keyword>
<dbReference type="Proteomes" id="UP000828390">
    <property type="component" value="Unassembled WGS sequence"/>
</dbReference>
<dbReference type="AlphaFoldDB" id="A0A9D4NAM1"/>
<accession>A0A9D4NAM1</accession>
<feature type="region of interest" description="Disordered" evidence="1">
    <location>
        <begin position="1"/>
        <end position="42"/>
    </location>
</feature>
<protein>
    <submittedName>
        <fullName evidence="2">Uncharacterized protein</fullName>
    </submittedName>
</protein>